<dbReference type="SUPFAM" id="SSF53335">
    <property type="entry name" value="S-adenosyl-L-methionine-dependent methyltransferases"/>
    <property type="match status" value="1"/>
</dbReference>
<dbReference type="EC" id="2.1.1.-" evidence="5"/>
<evidence type="ECO:0000256" key="1">
    <source>
        <dbReference type="ARBA" id="ARBA00006594"/>
    </source>
</evidence>
<dbReference type="PANTHER" id="PTHR13370">
    <property type="entry name" value="RNA METHYLASE-RELATED"/>
    <property type="match status" value="1"/>
</dbReference>
<keyword evidence="4" id="KW-0680">Restriction system</keyword>
<dbReference type="PROSITE" id="PS00092">
    <property type="entry name" value="N6_MTASE"/>
    <property type="match status" value="1"/>
</dbReference>
<evidence type="ECO:0000256" key="3">
    <source>
        <dbReference type="ARBA" id="ARBA00022679"/>
    </source>
</evidence>
<protein>
    <recommendedName>
        <fullName evidence="5">Methyltransferase</fullName>
        <ecNumber evidence="5">2.1.1.-</ecNumber>
    </recommendedName>
</protein>
<evidence type="ECO:0000313" key="8">
    <source>
        <dbReference type="Proteomes" id="UP000189857"/>
    </source>
</evidence>
<accession>A0A1T4KR05</accession>
<keyword evidence="2 7" id="KW-0489">Methyltransferase</keyword>
<dbReference type="InterPro" id="IPR002941">
    <property type="entry name" value="DNA_methylase_N4/N6"/>
</dbReference>
<sequence length="243" mass="28037">MVNFKIYNSDCIKIMKKLDADSINLIITDPPYNLGKFMENRDTNLKKMRDNFFGAAGWDDMNFESWTNSMDSFFEQAARVMKKGGSIIVFMAIIKVETIIKLAEKHGFYYKTTGIWHKTNPMPRNMNLHFVNSTESWVYFTYKTRTGTFNNNGECLHDFVETSVTPAGERRYGKHPTQKPLKLMEYFVTILSNEGDRVLDPFMGSGSTGVAAVKNNRDFIGVELDKSYYEMSKKRIEEILNEA</sequence>
<dbReference type="PRINTS" id="PR00508">
    <property type="entry name" value="S21N4MTFRASE"/>
</dbReference>
<evidence type="ECO:0000256" key="4">
    <source>
        <dbReference type="ARBA" id="ARBA00022747"/>
    </source>
</evidence>
<organism evidence="7 8">
    <name type="scientific">Eubacterium ruminantium</name>
    <dbReference type="NCBI Taxonomy" id="42322"/>
    <lineage>
        <taxon>Bacteria</taxon>
        <taxon>Bacillati</taxon>
        <taxon>Bacillota</taxon>
        <taxon>Clostridia</taxon>
        <taxon>Eubacteriales</taxon>
        <taxon>Eubacteriaceae</taxon>
        <taxon>Eubacterium</taxon>
    </lineage>
</organism>
<keyword evidence="8" id="KW-1185">Reference proteome</keyword>
<dbReference type="GO" id="GO:0003677">
    <property type="term" value="F:DNA binding"/>
    <property type="evidence" value="ECO:0007669"/>
    <property type="project" value="InterPro"/>
</dbReference>
<dbReference type="Gene3D" id="3.40.50.150">
    <property type="entry name" value="Vaccinia Virus protein VP39"/>
    <property type="match status" value="1"/>
</dbReference>
<dbReference type="InterPro" id="IPR001091">
    <property type="entry name" value="RM_Methyltransferase"/>
</dbReference>
<reference evidence="7 8" key="1">
    <citation type="submission" date="2017-02" db="EMBL/GenBank/DDBJ databases">
        <authorList>
            <person name="Peterson S.W."/>
        </authorList>
    </citation>
    <scope>NUCLEOTIDE SEQUENCE [LARGE SCALE GENOMIC DNA]</scope>
    <source>
        <strain evidence="7 8">ATCC 17233</strain>
    </source>
</reference>
<feature type="domain" description="DNA methylase N-4/N-6" evidence="6">
    <location>
        <begin position="23"/>
        <end position="234"/>
    </location>
</feature>
<dbReference type="RefSeq" id="WP_078786191.1">
    <property type="nucleotide sequence ID" value="NZ_FNHR01000002.1"/>
</dbReference>
<dbReference type="GO" id="GO:0005737">
    <property type="term" value="C:cytoplasm"/>
    <property type="evidence" value="ECO:0007669"/>
    <property type="project" value="TreeGrafter"/>
</dbReference>
<gene>
    <name evidence="7" type="ORF">SAMN02745110_00528</name>
</gene>
<comment type="similarity">
    <text evidence="1 5">Belongs to the N(4)/N(6)-methyltransferase family.</text>
</comment>
<keyword evidence="3 7" id="KW-0808">Transferase</keyword>
<name>A0A1T4KR05_9FIRM</name>
<evidence type="ECO:0000256" key="5">
    <source>
        <dbReference type="RuleBase" id="RU362026"/>
    </source>
</evidence>
<evidence type="ECO:0000259" key="6">
    <source>
        <dbReference type="Pfam" id="PF01555"/>
    </source>
</evidence>
<proteinExistence type="inferred from homology"/>
<dbReference type="GO" id="GO:0009007">
    <property type="term" value="F:site-specific DNA-methyltransferase (adenine-specific) activity"/>
    <property type="evidence" value="ECO:0007669"/>
    <property type="project" value="TreeGrafter"/>
</dbReference>
<dbReference type="OrthoDB" id="9773571at2"/>
<dbReference type="InterPro" id="IPR002052">
    <property type="entry name" value="DNA_methylase_N6_adenine_CS"/>
</dbReference>
<dbReference type="PANTHER" id="PTHR13370:SF3">
    <property type="entry name" value="TRNA (GUANINE(10)-N2)-METHYLTRANSFERASE HOMOLOG"/>
    <property type="match status" value="1"/>
</dbReference>
<evidence type="ECO:0000256" key="2">
    <source>
        <dbReference type="ARBA" id="ARBA00022603"/>
    </source>
</evidence>
<dbReference type="AlphaFoldDB" id="A0A1T4KR05"/>
<dbReference type="GO" id="GO:0009307">
    <property type="term" value="P:DNA restriction-modification system"/>
    <property type="evidence" value="ECO:0007669"/>
    <property type="project" value="UniProtKB-KW"/>
</dbReference>
<dbReference type="Proteomes" id="UP000189857">
    <property type="component" value="Unassembled WGS sequence"/>
</dbReference>
<dbReference type="GO" id="GO:0032259">
    <property type="term" value="P:methylation"/>
    <property type="evidence" value="ECO:0007669"/>
    <property type="project" value="UniProtKB-KW"/>
</dbReference>
<dbReference type="Pfam" id="PF01555">
    <property type="entry name" value="N6_N4_Mtase"/>
    <property type="match status" value="1"/>
</dbReference>
<dbReference type="GO" id="GO:0008170">
    <property type="term" value="F:N-methyltransferase activity"/>
    <property type="evidence" value="ECO:0007669"/>
    <property type="project" value="InterPro"/>
</dbReference>
<evidence type="ECO:0000313" key="7">
    <source>
        <dbReference type="EMBL" id="SJZ44879.1"/>
    </source>
</evidence>
<dbReference type="InterPro" id="IPR029063">
    <property type="entry name" value="SAM-dependent_MTases_sf"/>
</dbReference>
<dbReference type="EMBL" id="FUXA01000004">
    <property type="protein sequence ID" value="SJZ44879.1"/>
    <property type="molecule type" value="Genomic_DNA"/>
</dbReference>